<dbReference type="InterPro" id="IPR003597">
    <property type="entry name" value="Ig_C1-set"/>
</dbReference>
<protein>
    <recommendedName>
        <fullName evidence="4">Ig-like domain-containing protein</fullName>
    </recommendedName>
</protein>
<feature type="signal peptide" evidence="3">
    <location>
        <begin position="1"/>
        <end position="20"/>
    </location>
</feature>
<comment type="caution">
    <text evidence="5">The sequence shown here is derived from an EMBL/GenBank/DDBJ whole genome shotgun (WGS) entry which is preliminary data.</text>
</comment>
<dbReference type="PROSITE" id="PS50835">
    <property type="entry name" value="IG_LIKE"/>
    <property type="match status" value="1"/>
</dbReference>
<evidence type="ECO:0000259" key="4">
    <source>
        <dbReference type="PROSITE" id="PS50835"/>
    </source>
</evidence>
<accession>A0ABD1JCE8</accession>
<dbReference type="PANTHER" id="PTHR23267">
    <property type="entry name" value="IMMUNOGLOBULIN LIGHT CHAIN"/>
    <property type="match status" value="1"/>
</dbReference>
<dbReference type="InterPro" id="IPR050150">
    <property type="entry name" value="IgV_Light_Chain"/>
</dbReference>
<dbReference type="InterPro" id="IPR003599">
    <property type="entry name" value="Ig_sub"/>
</dbReference>
<feature type="domain" description="Ig-like" evidence="4">
    <location>
        <begin position="134"/>
        <end position="231"/>
    </location>
</feature>
<dbReference type="InterPro" id="IPR003006">
    <property type="entry name" value="Ig/MHC_CS"/>
</dbReference>
<dbReference type="SUPFAM" id="SSF48726">
    <property type="entry name" value="Immunoglobulin"/>
    <property type="match status" value="2"/>
</dbReference>
<dbReference type="Proteomes" id="UP001591681">
    <property type="component" value="Unassembled WGS sequence"/>
</dbReference>
<feature type="chain" id="PRO_5044831411" description="Ig-like domain-containing protein" evidence="3">
    <location>
        <begin position="21"/>
        <end position="236"/>
    </location>
</feature>
<organism evidence="5 6">
    <name type="scientific">Coilia grayii</name>
    <name type="common">Gray's grenadier anchovy</name>
    <dbReference type="NCBI Taxonomy" id="363190"/>
    <lineage>
        <taxon>Eukaryota</taxon>
        <taxon>Metazoa</taxon>
        <taxon>Chordata</taxon>
        <taxon>Craniata</taxon>
        <taxon>Vertebrata</taxon>
        <taxon>Euteleostomi</taxon>
        <taxon>Actinopterygii</taxon>
        <taxon>Neopterygii</taxon>
        <taxon>Teleostei</taxon>
        <taxon>Clupei</taxon>
        <taxon>Clupeiformes</taxon>
        <taxon>Clupeoidei</taxon>
        <taxon>Engraulidae</taxon>
        <taxon>Coilinae</taxon>
        <taxon>Coilia</taxon>
    </lineage>
</organism>
<gene>
    <name evidence="5" type="ORF">ACEWY4_020369</name>
</gene>
<proteinExistence type="predicted"/>
<dbReference type="SMART" id="SM00406">
    <property type="entry name" value="IGv"/>
    <property type="match status" value="1"/>
</dbReference>
<dbReference type="CDD" id="cd00098">
    <property type="entry name" value="IgC1"/>
    <property type="match status" value="1"/>
</dbReference>
<dbReference type="Pfam" id="PF07654">
    <property type="entry name" value="C1-set"/>
    <property type="match status" value="1"/>
</dbReference>
<dbReference type="InterPro" id="IPR013106">
    <property type="entry name" value="Ig_V-set"/>
</dbReference>
<reference evidence="5 6" key="1">
    <citation type="submission" date="2024-09" db="EMBL/GenBank/DDBJ databases">
        <title>A chromosome-level genome assembly of Gray's grenadier anchovy, Coilia grayii.</title>
        <authorList>
            <person name="Fu Z."/>
        </authorList>
    </citation>
    <scope>NUCLEOTIDE SEQUENCE [LARGE SCALE GENOMIC DNA]</scope>
    <source>
        <strain evidence="5">G4</strain>
        <tissue evidence="5">Muscle</tissue>
    </source>
</reference>
<name>A0ABD1JCE8_9TELE</name>
<dbReference type="FunFam" id="2.60.40.10:FF:000283">
    <property type="entry name" value="Immunoglobulin kappa constant"/>
    <property type="match status" value="1"/>
</dbReference>
<dbReference type="InterPro" id="IPR007110">
    <property type="entry name" value="Ig-like_dom"/>
</dbReference>
<dbReference type="InterPro" id="IPR013783">
    <property type="entry name" value="Ig-like_fold"/>
</dbReference>
<dbReference type="EMBL" id="JBHFQA010000017">
    <property type="protein sequence ID" value="KAL2084851.1"/>
    <property type="molecule type" value="Genomic_DNA"/>
</dbReference>
<evidence type="ECO:0000256" key="1">
    <source>
        <dbReference type="ARBA" id="ARBA00023157"/>
    </source>
</evidence>
<dbReference type="InterPro" id="IPR036179">
    <property type="entry name" value="Ig-like_dom_sf"/>
</dbReference>
<keyword evidence="2" id="KW-0393">Immunoglobulin domain</keyword>
<dbReference type="SMART" id="SM00409">
    <property type="entry name" value="IG"/>
    <property type="match status" value="2"/>
</dbReference>
<keyword evidence="6" id="KW-1185">Reference proteome</keyword>
<sequence>MDPTVKLIALLTLHVTGSLGVITVEQTPQTISVETGGTVKILCRFSQDIGNYMNLYQLKPGQPPKLLIYLSNSLFSGTPGHFSGSYSGADHTFTISGVQREDEAEYHCGHRYSTPYMFGQGTKLIVKSGDPSPPEVKILHPTKTDASPGVPAPLVCVVSKFYPDHVTVEWLVDGQVAKGDKQNSQSVRASDRTFSMSSTLQLSPADWEAAKSFTCRVQHEAKPQPTAATLHKSQCQ</sequence>
<keyword evidence="1" id="KW-1015">Disulfide bond</keyword>
<dbReference type="SMART" id="SM00407">
    <property type="entry name" value="IGc1"/>
    <property type="match status" value="1"/>
</dbReference>
<dbReference type="AlphaFoldDB" id="A0ABD1JCE8"/>
<dbReference type="Pfam" id="PF07686">
    <property type="entry name" value="V-set"/>
    <property type="match status" value="1"/>
</dbReference>
<evidence type="ECO:0000313" key="6">
    <source>
        <dbReference type="Proteomes" id="UP001591681"/>
    </source>
</evidence>
<dbReference type="PROSITE" id="PS00290">
    <property type="entry name" value="IG_MHC"/>
    <property type="match status" value="1"/>
</dbReference>
<evidence type="ECO:0000256" key="2">
    <source>
        <dbReference type="ARBA" id="ARBA00023319"/>
    </source>
</evidence>
<evidence type="ECO:0000256" key="3">
    <source>
        <dbReference type="SAM" id="SignalP"/>
    </source>
</evidence>
<dbReference type="Gene3D" id="2.60.40.10">
    <property type="entry name" value="Immunoglobulins"/>
    <property type="match status" value="2"/>
</dbReference>
<evidence type="ECO:0000313" key="5">
    <source>
        <dbReference type="EMBL" id="KAL2084851.1"/>
    </source>
</evidence>
<keyword evidence="3" id="KW-0732">Signal</keyword>